<dbReference type="OMA" id="MEPGSIK"/>
<protein>
    <submittedName>
        <fullName evidence="2">Putative plac8 family protein</fullName>
    </submittedName>
</protein>
<dbReference type="Pfam" id="PF04749">
    <property type="entry name" value="PLAC8"/>
    <property type="match status" value="1"/>
</dbReference>
<proteinExistence type="predicted"/>
<dbReference type="AlphaFoldDB" id="A0A1W2TB62"/>
<reference evidence="2" key="1">
    <citation type="submission" date="2016-03" db="EMBL/GenBank/DDBJ databases">
        <title>Draft genome sequence of Rosellinia necatrix.</title>
        <authorList>
            <person name="Kanematsu S."/>
        </authorList>
    </citation>
    <scope>NUCLEOTIDE SEQUENCE [LARGE SCALE GENOMIC DNA]</scope>
    <source>
        <strain evidence="2">W97</strain>
    </source>
</reference>
<feature type="region of interest" description="Disordered" evidence="1">
    <location>
        <begin position="1"/>
        <end position="46"/>
    </location>
</feature>
<evidence type="ECO:0000256" key="1">
    <source>
        <dbReference type="SAM" id="MobiDB-lite"/>
    </source>
</evidence>
<accession>A0A1W2TB62</accession>
<evidence type="ECO:0000313" key="2">
    <source>
        <dbReference type="EMBL" id="GAP84871.1"/>
    </source>
</evidence>
<dbReference type="NCBIfam" id="TIGR01571">
    <property type="entry name" value="A_thal_Cys_rich"/>
    <property type="match status" value="1"/>
</dbReference>
<sequence length="187" mass="20562">MSPPEKSAQEEGVYGQQQQQQQQEQQQQPYAQPAAMTANQQSHGHLEKDAGEWQTGICSCGPCSSCLLGWCLPCILLGQTSERIRDPSMQSADMLNSDCLIHGALTCFTGCGWIYAMIKRGEIRERYGIKGSGCGDCCVSFWCSCCALIQQDNEVKIRQGAQPVTQGYQAQPGMQMPPPQPAYHPQQ</sequence>
<dbReference type="OrthoDB" id="1045822at2759"/>
<name>A0A1W2TB62_ROSNE</name>
<keyword evidence="3" id="KW-1185">Reference proteome</keyword>
<feature type="region of interest" description="Disordered" evidence="1">
    <location>
        <begin position="167"/>
        <end position="187"/>
    </location>
</feature>
<feature type="compositionally biased region" description="Low complexity" evidence="1">
    <location>
        <begin position="16"/>
        <end position="28"/>
    </location>
</feature>
<dbReference type="PANTHER" id="PTHR15907">
    <property type="entry name" value="DUF614 FAMILY PROTEIN-RELATED"/>
    <property type="match status" value="1"/>
</dbReference>
<dbReference type="Proteomes" id="UP000054516">
    <property type="component" value="Unassembled WGS sequence"/>
</dbReference>
<evidence type="ECO:0000313" key="3">
    <source>
        <dbReference type="Proteomes" id="UP000054516"/>
    </source>
</evidence>
<dbReference type="STRING" id="77044.A0A1W2TB62"/>
<dbReference type="EMBL" id="DF977453">
    <property type="protein sequence ID" value="GAP84871.1"/>
    <property type="molecule type" value="Genomic_DNA"/>
</dbReference>
<dbReference type="InterPro" id="IPR006461">
    <property type="entry name" value="PLAC_motif_containing"/>
</dbReference>
<feature type="compositionally biased region" description="Pro residues" evidence="1">
    <location>
        <begin position="175"/>
        <end position="187"/>
    </location>
</feature>
<organism evidence="2">
    <name type="scientific">Rosellinia necatrix</name>
    <name type="common">White root-rot fungus</name>
    <dbReference type="NCBI Taxonomy" id="77044"/>
    <lineage>
        <taxon>Eukaryota</taxon>
        <taxon>Fungi</taxon>
        <taxon>Dikarya</taxon>
        <taxon>Ascomycota</taxon>
        <taxon>Pezizomycotina</taxon>
        <taxon>Sordariomycetes</taxon>
        <taxon>Xylariomycetidae</taxon>
        <taxon>Xylariales</taxon>
        <taxon>Xylariaceae</taxon>
        <taxon>Rosellinia</taxon>
    </lineage>
</organism>
<gene>
    <name evidence="2" type="ORF">SAMD00023353_0801890</name>
</gene>